<dbReference type="AlphaFoldDB" id="A0A564SLP1"/>
<proteinExistence type="inferred from homology"/>
<evidence type="ECO:0000256" key="2">
    <source>
        <dbReference type="ARBA" id="ARBA00022598"/>
    </source>
</evidence>
<evidence type="ECO:0000256" key="3">
    <source>
        <dbReference type="SAM" id="Phobius"/>
    </source>
</evidence>
<dbReference type="Gene3D" id="3.40.50.12780">
    <property type="entry name" value="N-terminal domain of ligase-like"/>
    <property type="match status" value="1"/>
</dbReference>
<feature type="domain" description="AMP-dependent synthetase/ligase" evidence="4">
    <location>
        <begin position="43"/>
        <end position="398"/>
    </location>
</feature>
<keyword evidence="2 6" id="KW-0436">Ligase</keyword>
<dbReference type="GO" id="GO:0004467">
    <property type="term" value="F:long-chain fatty acid-CoA ligase activity"/>
    <property type="evidence" value="ECO:0007669"/>
    <property type="project" value="UniProtKB-EC"/>
</dbReference>
<dbReference type="EMBL" id="CABHNM010000018">
    <property type="protein sequence ID" value="VUW95330.1"/>
    <property type="molecule type" value="Genomic_DNA"/>
</dbReference>
<dbReference type="EC" id="6.2.1.3" evidence="6"/>
<feature type="transmembrane region" description="Helical" evidence="3">
    <location>
        <begin position="92"/>
        <end position="117"/>
    </location>
</feature>
<dbReference type="FunFam" id="3.30.300.30:FF:000008">
    <property type="entry name" value="2,3-dihydroxybenzoate-AMP ligase"/>
    <property type="match status" value="1"/>
</dbReference>
<keyword evidence="3" id="KW-0812">Transmembrane</keyword>
<evidence type="ECO:0000256" key="1">
    <source>
        <dbReference type="ARBA" id="ARBA00006432"/>
    </source>
</evidence>
<keyword evidence="3" id="KW-0472">Membrane</keyword>
<comment type="similarity">
    <text evidence="1">Belongs to the ATP-dependent AMP-binding enzyme family.</text>
</comment>
<name>A0A564SLP1_9FIRM</name>
<accession>A0A564SLP1</accession>
<dbReference type="InterPro" id="IPR025110">
    <property type="entry name" value="AMP-bd_C"/>
</dbReference>
<dbReference type="InterPro" id="IPR045851">
    <property type="entry name" value="AMP-bd_C_sf"/>
</dbReference>
<dbReference type="Pfam" id="PF13193">
    <property type="entry name" value="AMP-binding_C"/>
    <property type="match status" value="1"/>
</dbReference>
<dbReference type="Proteomes" id="UP000398619">
    <property type="component" value="Unassembled WGS sequence"/>
</dbReference>
<reference evidence="6 7" key="1">
    <citation type="submission" date="2019-07" db="EMBL/GenBank/DDBJ databases">
        <authorList>
            <person name="Hibberd C M."/>
            <person name="Gehrig L. J."/>
            <person name="Chang H.-W."/>
            <person name="Venkatesh S."/>
        </authorList>
    </citation>
    <scope>NUCLEOTIDE SEQUENCE [LARGE SCALE GENOMIC DNA]</scope>
    <source>
        <strain evidence="6">Dorea_longicatena_SSTS_Bg7063</strain>
    </source>
</reference>
<evidence type="ECO:0000313" key="7">
    <source>
        <dbReference type="Proteomes" id="UP000398619"/>
    </source>
</evidence>
<dbReference type="Pfam" id="PF00501">
    <property type="entry name" value="AMP-binding"/>
    <property type="match status" value="1"/>
</dbReference>
<dbReference type="InterPro" id="IPR000873">
    <property type="entry name" value="AMP-dep_synth/lig_dom"/>
</dbReference>
<feature type="domain" description="AMP-binding enzyme C-terminal" evidence="5">
    <location>
        <begin position="446"/>
        <end position="520"/>
    </location>
</feature>
<dbReference type="PANTHER" id="PTHR43201:SF5">
    <property type="entry name" value="MEDIUM-CHAIN ACYL-COA LIGASE ACSF2, MITOCHONDRIAL"/>
    <property type="match status" value="1"/>
</dbReference>
<dbReference type="InterPro" id="IPR042099">
    <property type="entry name" value="ANL_N_sf"/>
</dbReference>
<dbReference type="RefSeq" id="WP_243123363.1">
    <property type="nucleotide sequence ID" value="NZ_CABHNM010000018.1"/>
</dbReference>
<feature type="transmembrane region" description="Helical" evidence="3">
    <location>
        <begin position="238"/>
        <end position="259"/>
    </location>
</feature>
<evidence type="ECO:0000313" key="6">
    <source>
        <dbReference type="EMBL" id="VUW95330.1"/>
    </source>
</evidence>
<dbReference type="Gene3D" id="3.30.300.30">
    <property type="match status" value="1"/>
</dbReference>
<gene>
    <name evidence="6" type="primary">lcfB</name>
    <name evidence="6" type="ORF">DLSSTS7063_00666</name>
</gene>
<protein>
    <submittedName>
        <fullName evidence="6">Long-chain-fatty-acid--CoA ligase</fullName>
        <ecNumber evidence="6">6.2.1.3</ecNumber>
    </submittedName>
</protein>
<evidence type="ECO:0000259" key="5">
    <source>
        <dbReference type="Pfam" id="PF13193"/>
    </source>
</evidence>
<dbReference type="PROSITE" id="PS00455">
    <property type="entry name" value="AMP_BINDING"/>
    <property type="match status" value="1"/>
</dbReference>
<dbReference type="SUPFAM" id="SSF56801">
    <property type="entry name" value="Acetyl-CoA synthetase-like"/>
    <property type="match status" value="1"/>
</dbReference>
<keyword evidence="3" id="KW-1133">Transmembrane helix</keyword>
<sequence>MYKGSVLWGKRIPLPLVKKTLSNGREIETFRDLPETMYGALLRSAEKNPDKCAIEDDLGRVFTYRELVKEVDLFAACLVHKFQMKKGDHVGLMLYGSSEFGIAFLALVKIGAVAVVLPTKYQEQEIDALVEHADLQYILCDTDFEEWFRKYKTLQIMSCKPQEGELVFHSLEDIEGQAVIDEQGGYEDPVVMMFTSGTTSQSKGVILTNYNFLHAAAAYQACFHITSDDSAVIPVPTYMITGLSALFGLFIYAGGTIYMHRFFKADKVLKCIQDKHVTFMHAAPTVYTLLLEEWNKFPKLPSLRCLACGGSRMQKEKIEKIHEWLPHCEFHTVYGMTETTSPGTILPENAIESKHMNSSGIPIPGLNYKIVDENGKELQAGETGEIMVSGANIMAGYYKMDSGLYQNWWLKTGDVGYFTDEGYCYVLDRKKDMINRGGEKITSIDVENVLYQIPGIAEAAVVGIPHKIYGETPVALIQLEKDISVSSKEITEYLKKKLAKYKIPSEIRFTEAIPLTPNGKIDKKKIRKIFIEEEKQETI</sequence>
<dbReference type="PANTHER" id="PTHR43201">
    <property type="entry name" value="ACYL-COA SYNTHETASE"/>
    <property type="match status" value="1"/>
</dbReference>
<dbReference type="GO" id="GO:0031956">
    <property type="term" value="F:medium-chain fatty acid-CoA ligase activity"/>
    <property type="evidence" value="ECO:0007669"/>
    <property type="project" value="TreeGrafter"/>
</dbReference>
<evidence type="ECO:0000259" key="4">
    <source>
        <dbReference type="Pfam" id="PF00501"/>
    </source>
</evidence>
<organism evidence="6 7">
    <name type="scientific">Dorea longicatena</name>
    <dbReference type="NCBI Taxonomy" id="88431"/>
    <lineage>
        <taxon>Bacteria</taxon>
        <taxon>Bacillati</taxon>
        <taxon>Bacillota</taxon>
        <taxon>Clostridia</taxon>
        <taxon>Lachnospirales</taxon>
        <taxon>Lachnospiraceae</taxon>
        <taxon>Dorea</taxon>
    </lineage>
</organism>
<dbReference type="InterPro" id="IPR020845">
    <property type="entry name" value="AMP-binding_CS"/>
</dbReference>